<dbReference type="GeneTree" id="ENSGT00950000182932"/>
<proteinExistence type="inferred from homology"/>
<keyword evidence="5 8" id="KW-0472">Membrane</keyword>
<dbReference type="InterPro" id="IPR050769">
    <property type="entry name" value="NAT_camello-type"/>
</dbReference>
<name>A0A2K6FK11_PROCO</name>
<dbReference type="PANTHER" id="PTHR13947">
    <property type="entry name" value="GNAT FAMILY N-ACETYLTRANSFERASE"/>
    <property type="match status" value="1"/>
</dbReference>
<evidence type="ECO:0000256" key="7">
    <source>
        <dbReference type="ARBA" id="ARBA00093466"/>
    </source>
</evidence>
<comment type="similarity">
    <text evidence="7">Belongs to the NAT8 family.</text>
</comment>
<feature type="domain" description="N-acetyltransferase" evidence="9">
    <location>
        <begin position="61"/>
        <end position="220"/>
    </location>
</feature>
<evidence type="ECO:0000259" key="9">
    <source>
        <dbReference type="PROSITE" id="PS51186"/>
    </source>
</evidence>
<dbReference type="FunFam" id="3.40.630.30:FF:000118">
    <property type="entry name" value="N-acetyltransferase family 8 member 3"/>
    <property type="match status" value="1"/>
</dbReference>
<evidence type="ECO:0000256" key="1">
    <source>
        <dbReference type="ARBA" id="ARBA00004648"/>
    </source>
</evidence>
<comment type="subcellular location">
    <subcellularLocation>
        <location evidence="1">Endoplasmic reticulum membrane</location>
        <topology evidence="1">Single-pass type II membrane protein</topology>
    </subcellularLocation>
    <subcellularLocation>
        <location evidence="6">Endoplasmic reticulum-Golgi intermediate compartment membrane</location>
        <topology evidence="6">Single-pass type II membrane protein</topology>
    </subcellularLocation>
</comment>
<dbReference type="Pfam" id="PF00583">
    <property type="entry name" value="Acetyltransf_1"/>
    <property type="match status" value="1"/>
</dbReference>
<dbReference type="OMA" id="YVPTLCV"/>
<evidence type="ECO:0000256" key="3">
    <source>
        <dbReference type="ARBA" id="ARBA00022692"/>
    </source>
</evidence>
<dbReference type="PANTHER" id="PTHR13947:SF48">
    <property type="entry name" value="N-ACETYLTRANSFERASE 8-RELATED"/>
    <property type="match status" value="1"/>
</dbReference>
<keyword evidence="4 8" id="KW-1133">Transmembrane helix</keyword>
<dbReference type="Ensembl" id="ENSPCOT00000024930.1">
    <property type="protein sequence ID" value="ENSPCOP00000014321.1"/>
    <property type="gene ID" value="ENSPCOG00000018841.1"/>
</dbReference>
<evidence type="ECO:0000256" key="8">
    <source>
        <dbReference type="SAM" id="Phobius"/>
    </source>
</evidence>
<feature type="transmembrane region" description="Helical" evidence="8">
    <location>
        <begin position="50"/>
        <end position="78"/>
    </location>
</feature>
<evidence type="ECO:0000256" key="2">
    <source>
        <dbReference type="ARBA" id="ARBA00022679"/>
    </source>
</evidence>
<organism evidence="10 11">
    <name type="scientific">Propithecus coquereli</name>
    <name type="common">Coquerel's sifaka</name>
    <name type="synonym">Propithecus verreauxi coquereli</name>
    <dbReference type="NCBI Taxonomy" id="379532"/>
    <lineage>
        <taxon>Eukaryota</taxon>
        <taxon>Metazoa</taxon>
        <taxon>Chordata</taxon>
        <taxon>Craniata</taxon>
        <taxon>Vertebrata</taxon>
        <taxon>Euteleostomi</taxon>
        <taxon>Mammalia</taxon>
        <taxon>Eutheria</taxon>
        <taxon>Euarchontoglires</taxon>
        <taxon>Primates</taxon>
        <taxon>Strepsirrhini</taxon>
        <taxon>Lemuriformes</taxon>
        <taxon>Indriidae</taxon>
        <taxon>Propithecus</taxon>
    </lineage>
</organism>
<dbReference type="InterPro" id="IPR000182">
    <property type="entry name" value="GNAT_dom"/>
</dbReference>
<dbReference type="SUPFAM" id="SSF55729">
    <property type="entry name" value="Acyl-CoA N-acyltransferases (Nat)"/>
    <property type="match status" value="1"/>
</dbReference>
<dbReference type="Proteomes" id="UP000233160">
    <property type="component" value="Unassembled WGS sequence"/>
</dbReference>
<evidence type="ECO:0000256" key="6">
    <source>
        <dbReference type="ARBA" id="ARBA00060416"/>
    </source>
</evidence>
<dbReference type="GO" id="GO:0005789">
    <property type="term" value="C:endoplasmic reticulum membrane"/>
    <property type="evidence" value="ECO:0007669"/>
    <property type="project" value="UniProtKB-SubCell"/>
</dbReference>
<dbReference type="GO" id="GO:0033116">
    <property type="term" value="C:endoplasmic reticulum-Golgi intermediate compartment membrane"/>
    <property type="evidence" value="ECO:0007669"/>
    <property type="project" value="UniProtKB-SubCell"/>
</dbReference>
<dbReference type="STRING" id="379532.ENSPCOP00000014321"/>
<dbReference type="GO" id="GO:0004468">
    <property type="term" value="F:L-lysine N-acetyltransferase activity, acting on acetyl phosphate as donor"/>
    <property type="evidence" value="ECO:0007669"/>
    <property type="project" value="UniProtKB-ARBA"/>
</dbReference>
<dbReference type="Gene3D" id="3.40.630.30">
    <property type="match status" value="1"/>
</dbReference>
<reference evidence="10" key="1">
    <citation type="submission" date="2025-08" db="UniProtKB">
        <authorList>
            <consortium name="Ensembl"/>
        </authorList>
    </citation>
    <scope>IDENTIFICATION</scope>
</reference>
<dbReference type="CDD" id="cd04301">
    <property type="entry name" value="NAT_SF"/>
    <property type="match status" value="1"/>
</dbReference>
<evidence type="ECO:0000256" key="5">
    <source>
        <dbReference type="ARBA" id="ARBA00023136"/>
    </source>
</evidence>
<accession>A0A2K6FK11</accession>
<evidence type="ECO:0000313" key="10">
    <source>
        <dbReference type="Ensembl" id="ENSPCOP00000014321.1"/>
    </source>
</evidence>
<keyword evidence="3 8" id="KW-0812">Transmembrane</keyword>
<evidence type="ECO:0000313" key="11">
    <source>
        <dbReference type="Proteomes" id="UP000233160"/>
    </source>
</evidence>
<keyword evidence="11" id="KW-1185">Reference proteome</keyword>
<evidence type="ECO:0000256" key="4">
    <source>
        <dbReference type="ARBA" id="ARBA00022989"/>
    </source>
</evidence>
<keyword evidence="2" id="KW-0808">Transferase</keyword>
<dbReference type="PROSITE" id="PS51186">
    <property type="entry name" value="GNAT"/>
    <property type="match status" value="1"/>
</dbReference>
<sequence length="234" mass="26339">MAPYLIRKYQESDRKWVVGLLSQGMVEHVPATFRHVLKLPRTLVLLPGGALALLLVSGSWLLALTFGLALLPVLWFLAARPWTEYVDMTLRTDMADITKSYLSEPGSCFWVAESEKKVVGTVGALPVDDPTLQEKRLQLCHLIVSSEHRGQGIAKALVRTVLQFARDQGYSEVVLDTTKMQLSAIALYQGMGFRKMGQRFASMSWRLLYVHEVHFIYHLPSAQVGSLKKQVPWT</sequence>
<protein>
    <recommendedName>
        <fullName evidence="9">N-acetyltransferase domain-containing protein</fullName>
    </recommendedName>
</protein>
<reference evidence="10" key="2">
    <citation type="submission" date="2025-09" db="UniProtKB">
        <authorList>
            <consortium name="Ensembl"/>
        </authorList>
    </citation>
    <scope>IDENTIFICATION</scope>
</reference>
<dbReference type="AlphaFoldDB" id="A0A2K6FK11"/>
<dbReference type="InterPro" id="IPR016181">
    <property type="entry name" value="Acyl_CoA_acyltransferase"/>
</dbReference>